<reference evidence="1 2" key="1">
    <citation type="submission" date="2020-02" db="EMBL/GenBank/DDBJ databases">
        <title>Genome sequencing, annotation and comparative genomic analysis of Bacillus tequilensis EA-CB0015, an effective biological control agent against Pseudocercospora fijiensis in banana plants.</title>
        <authorList>
            <person name="Cuellar-Gaviria T.Z."/>
            <person name="Ju K.-S."/>
            <person name="Villegas-Escobar V."/>
        </authorList>
    </citation>
    <scope>NUCLEOTIDE SEQUENCE [LARGE SCALE GENOMIC DNA]</scope>
    <source>
        <strain evidence="1 2">EA-CB0015</strain>
    </source>
</reference>
<organism evidence="1 2">
    <name type="scientific">Bacillus tequilensis</name>
    <dbReference type="NCBI Taxonomy" id="227866"/>
    <lineage>
        <taxon>Bacteria</taxon>
        <taxon>Bacillati</taxon>
        <taxon>Bacillota</taxon>
        <taxon>Bacilli</taxon>
        <taxon>Bacillales</taxon>
        <taxon>Bacillaceae</taxon>
        <taxon>Bacillus</taxon>
    </lineage>
</organism>
<keyword evidence="2" id="KW-1185">Reference proteome</keyword>
<evidence type="ECO:0000313" key="1">
    <source>
        <dbReference type="EMBL" id="QIW81640.1"/>
    </source>
</evidence>
<accession>A0A6H0WM69</accession>
<dbReference type="Proteomes" id="UP000501914">
    <property type="component" value="Chromosome"/>
</dbReference>
<dbReference type="KEGG" id="bteq:G4P54_18565"/>
<name>A0A6H0WM69_9BACI</name>
<gene>
    <name evidence="1" type="ORF">G4P54_18565</name>
</gene>
<dbReference type="RefSeq" id="WP_167873491.1">
    <property type="nucleotide sequence ID" value="NZ_CP048852.1"/>
</dbReference>
<dbReference type="AlphaFoldDB" id="A0A6H0WM69"/>
<evidence type="ECO:0000313" key="2">
    <source>
        <dbReference type="Proteomes" id="UP000501914"/>
    </source>
</evidence>
<sequence>MKCLLSVLAGMLILAFFLFWKVQPPVWIHVETNSRQVQQSVRMAGTTLQVKQIIKRDAGEETVVISNGISGPK</sequence>
<dbReference type="EMBL" id="CP048852">
    <property type="protein sequence ID" value="QIW81640.1"/>
    <property type="molecule type" value="Genomic_DNA"/>
</dbReference>
<protein>
    <submittedName>
        <fullName evidence="1">Uncharacterized protein</fullName>
    </submittedName>
</protein>
<proteinExistence type="predicted"/>